<name>A0A1H0LTW6_9CLOT</name>
<dbReference type="EMBL" id="FNJM01000001">
    <property type="protein sequence ID" value="SDO71340.1"/>
    <property type="molecule type" value="Genomic_DNA"/>
</dbReference>
<gene>
    <name evidence="1" type="ORF">SAMN04488529_101193</name>
</gene>
<keyword evidence="2" id="KW-1185">Reference proteome</keyword>
<sequence>MILKTSSDNLHEIEDINEFIFNIDDIDSSIKALIELGKCNEIERIKSSSLKSMFDDIFSKISNKIILDKYNKNTEKLLLDNLKWLVLEIENARVNEDPFIYQRFINRIFDLNNSSIIFTENNEMKSNILNTIANIIYTLSIYTDNVLDLKKNINLFINSCLKGDEKIYMMFYNGKNQKQVSQAKQDVIFSLEVNEYFSKTRNYVQCILIDVDEVDFFEEFESITIIPKNKERINSKMKKINFIKSDEIIKIFNGIKYKEINIVDNKNKVMTLWEAKMEV</sequence>
<evidence type="ECO:0000313" key="2">
    <source>
        <dbReference type="Proteomes" id="UP000198597"/>
    </source>
</evidence>
<dbReference type="RefSeq" id="WP_089964927.1">
    <property type="nucleotide sequence ID" value="NZ_FNJM01000001.1"/>
</dbReference>
<protein>
    <submittedName>
        <fullName evidence="1">Uncharacterized protein</fullName>
    </submittedName>
</protein>
<dbReference type="AlphaFoldDB" id="A0A1H0LTW6"/>
<organism evidence="1 2">
    <name type="scientific">Clostridium gasigenes</name>
    <dbReference type="NCBI Taxonomy" id="94869"/>
    <lineage>
        <taxon>Bacteria</taxon>
        <taxon>Bacillati</taxon>
        <taxon>Bacillota</taxon>
        <taxon>Clostridia</taxon>
        <taxon>Eubacteriales</taxon>
        <taxon>Clostridiaceae</taxon>
        <taxon>Clostridium</taxon>
    </lineage>
</organism>
<accession>A0A1H0LTW6</accession>
<dbReference type="Proteomes" id="UP000198597">
    <property type="component" value="Unassembled WGS sequence"/>
</dbReference>
<dbReference type="STRING" id="94869.SAMN04488529_101193"/>
<proteinExistence type="predicted"/>
<reference evidence="1 2" key="1">
    <citation type="submission" date="2016-10" db="EMBL/GenBank/DDBJ databases">
        <authorList>
            <person name="de Groot N.N."/>
        </authorList>
    </citation>
    <scope>NUCLEOTIDE SEQUENCE [LARGE SCALE GENOMIC DNA]</scope>
    <source>
        <strain evidence="1 2">DSM 12272</strain>
    </source>
</reference>
<evidence type="ECO:0000313" key="1">
    <source>
        <dbReference type="EMBL" id="SDO71340.1"/>
    </source>
</evidence>